<feature type="transmembrane region" description="Helical" evidence="2">
    <location>
        <begin position="35"/>
        <end position="59"/>
    </location>
</feature>
<dbReference type="InterPro" id="IPR001932">
    <property type="entry name" value="PPM-type_phosphatase-like_dom"/>
</dbReference>
<keyword evidence="2" id="KW-1133">Transmembrane helix</keyword>
<dbReference type="SUPFAM" id="SSF81606">
    <property type="entry name" value="PP2C-like"/>
    <property type="match status" value="1"/>
</dbReference>
<evidence type="ECO:0000259" key="3">
    <source>
        <dbReference type="PROSITE" id="PS51746"/>
    </source>
</evidence>
<keyword evidence="2" id="KW-0812">Transmembrane</keyword>
<gene>
    <name evidence="4" type="ORF">ACFFR3_19595</name>
</gene>
<sequence>MRNRALAVIPLGMILVIMAADLLSPSHFHFGTLLVAAPAITASFDGAWFTGVIALLAIAGETLIGTRNGSLGTDGMRAELVAMVVVSVFVVLFCLVRDRERRVLAQVRSVAEAAQLALLRPLPEVLGPLRIAGVYLAAAAEARIGGDLYGAVRTERATRLIIGDARGKGLPAIADAAALVGAFREAARRGLPLAELVADLEDSAEFSPYQFPEESQEGEESFVTAVALDIADDEPLLGMVSCGHPPPLLVRDGRVSPLTCNPPLPPLGLGQLCDQQPSVCSFRFEEGDLLLLYTDGVSEARDAAGVFYPLAERMGSWTQETPQGLLKRLRDDLLTYTGGHLHDDAAIIAIRRLPLPAPDERERHRA</sequence>
<dbReference type="PROSITE" id="PS51746">
    <property type="entry name" value="PPM_2"/>
    <property type="match status" value="1"/>
</dbReference>
<dbReference type="InterPro" id="IPR036457">
    <property type="entry name" value="PPM-type-like_dom_sf"/>
</dbReference>
<dbReference type="EMBL" id="JBHMCF010000014">
    <property type="protein sequence ID" value="MFB9471732.1"/>
    <property type="molecule type" value="Genomic_DNA"/>
</dbReference>
<dbReference type="Gene3D" id="3.60.40.10">
    <property type="entry name" value="PPM-type phosphatase domain"/>
    <property type="match status" value="1"/>
</dbReference>
<feature type="transmembrane region" description="Helical" evidence="2">
    <location>
        <begin position="80"/>
        <end position="98"/>
    </location>
</feature>
<dbReference type="Pfam" id="PF07228">
    <property type="entry name" value="SpoIIE"/>
    <property type="match status" value="1"/>
</dbReference>
<dbReference type="PANTHER" id="PTHR43156">
    <property type="entry name" value="STAGE II SPORULATION PROTEIN E-RELATED"/>
    <property type="match status" value="1"/>
</dbReference>
<reference evidence="4 5" key="1">
    <citation type="submission" date="2024-09" db="EMBL/GenBank/DDBJ databases">
        <authorList>
            <person name="Sun Q."/>
            <person name="Mori K."/>
        </authorList>
    </citation>
    <scope>NUCLEOTIDE SEQUENCE [LARGE SCALE GENOMIC DNA]</scope>
    <source>
        <strain evidence="4 5">JCM 3324</strain>
    </source>
</reference>
<accession>A0ABV5NN50</accession>
<dbReference type="InterPro" id="IPR052016">
    <property type="entry name" value="Bact_Sigma-Reg"/>
</dbReference>
<dbReference type="GO" id="GO:0004722">
    <property type="term" value="F:protein serine/threonine phosphatase activity"/>
    <property type="evidence" value="ECO:0007669"/>
    <property type="project" value="UniProtKB-EC"/>
</dbReference>
<protein>
    <submittedName>
        <fullName evidence="4">PP2C family protein-serine/threonine phosphatase</fullName>
        <ecNumber evidence="4">3.1.3.16</ecNumber>
    </submittedName>
</protein>
<dbReference type="PANTHER" id="PTHR43156:SF2">
    <property type="entry name" value="STAGE II SPORULATION PROTEIN E"/>
    <property type="match status" value="1"/>
</dbReference>
<organism evidence="4 5">
    <name type="scientific">Nonomuraea salmonea</name>
    <dbReference type="NCBI Taxonomy" id="46181"/>
    <lineage>
        <taxon>Bacteria</taxon>
        <taxon>Bacillati</taxon>
        <taxon>Actinomycetota</taxon>
        <taxon>Actinomycetes</taxon>
        <taxon>Streptosporangiales</taxon>
        <taxon>Streptosporangiaceae</taxon>
        <taxon>Nonomuraea</taxon>
    </lineage>
</organism>
<dbReference type="SMART" id="SM00331">
    <property type="entry name" value="PP2C_SIG"/>
    <property type="match status" value="1"/>
</dbReference>
<evidence type="ECO:0000313" key="4">
    <source>
        <dbReference type="EMBL" id="MFB9471732.1"/>
    </source>
</evidence>
<feature type="domain" description="PPM-type phosphatase" evidence="3">
    <location>
        <begin position="131"/>
        <end position="352"/>
    </location>
</feature>
<keyword evidence="2" id="KW-0472">Membrane</keyword>
<dbReference type="RefSeq" id="WP_345408728.1">
    <property type="nucleotide sequence ID" value="NZ_BAAAXS010000001.1"/>
</dbReference>
<evidence type="ECO:0000256" key="1">
    <source>
        <dbReference type="ARBA" id="ARBA00022801"/>
    </source>
</evidence>
<name>A0ABV5NN50_9ACTN</name>
<keyword evidence="5" id="KW-1185">Reference proteome</keyword>
<evidence type="ECO:0000313" key="5">
    <source>
        <dbReference type="Proteomes" id="UP001589568"/>
    </source>
</evidence>
<dbReference type="Proteomes" id="UP001589568">
    <property type="component" value="Unassembled WGS sequence"/>
</dbReference>
<keyword evidence="1 4" id="KW-0378">Hydrolase</keyword>
<evidence type="ECO:0000256" key="2">
    <source>
        <dbReference type="SAM" id="Phobius"/>
    </source>
</evidence>
<proteinExistence type="predicted"/>
<dbReference type="EC" id="3.1.3.16" evidence="4"/>
<comment type="caution">
    <text evidence="4">The sequence shown here is derived from an EMBL/GenBank/DDBJ whole genome shotgun (WGS) entry which is preliminary data.</text>
</comment>